<dbReference type="PANTHER" id="PTHR34984">
    <property type="entry name" value="CARBON STORAGE REGULATOR"/>
    <property type="match status" value="1"/>
</dbReference>
<evidence type="ECO:0000256" key="4">
    <source>
        <dbReference type="HAMAP-Rule" id="MF_00167"/>
    </source>
</evidence>
<dbReference type="PANTHER" id="PTHR34984:SF1">
    <property type="entry name" value="CARBON STORAGE REGULATOR"/>
    <property type="match status" value="1"/>
</dbReference>
<organism evidence="5 6">
    <name type="scientific">Bythopirellula goksoeyrii</name>
    <dbReference type="NCBI Taxonomy" id="1400387"/>
    <lineage>
        <taxon>Bacteria</taxon>
        <taxon>Pseudomonadati</taxon>
        <taxon>Planctomycetota</taxon>
        <taxon>Planctomycetia</taxon>
        <taxon>Pirellulales</taxon>
        <taxon>Lacipirellulaceae</taxon>
        <taxon>Bythopirellula</taxon>
    </lineage>
</organism>
<comment type="subcellular location">
    <subcellularLocation>
        <location evidence="4">Cytoplasm</location>
    </subcellularLocation>
</comment>
<evidence type="ECO:0000256" key="2">
    <source>
        <dbReference type="ARBA" id="ARBA00022845"/>
    </source>
</evidence>
<dbReference type="GO" id="GO:0045947">
    <property type="term" value="P:negative regulation of translational initiation"/>
    <property type="evidence" value="ECO:0007669"/>
    <property type="project" value="UniProtKB-UniRule"/>
</dbReference>
<dbReference type="GO" id="GO:0048027">
    <property type="term" value="F:mRNA 5'-UTR binding"/>
    <property type="evidence" value="ECO:0007669"/>
    <property type="project" value="UniProtKB-UniRule"/>
</dbReference>
<comment type="function">
    <text evidence="4">A translational regulator that binds mRNA to regulate translation initiation and/or mRNA stability. Usually binds in the 5'-UTR at or near the Shine-Dalgarno sequence preventing ribosome-binding, thus repressing translation. Its main target seems to be the major flagellin gene, while its function is anatagonized by FliW.</text>
</comment>
<dbReference type="GO" id="GO:0006109">
    <property type="term" value="P:regulation of carbohydrate metabolic process"/>
    <property type="evidence" value="ECO:0007669"/>
    <property type="project" value="InterPro"/>
</dbReference>
<gene>
    <name evidence="5" type="primary">csrA_2</name>
    <name evidence="4" type="synonym">csrA</name>
    <name evidence="5" type="ORF">Pr1d_26520</name>
</gene>
<reference evidence="5 6" key="1">
    <citation type="submission" date="2019-08" db="EMBL/GenBank/DDBJ databases">
        <title>Deep-cultivation of Planctomycetes and their phenomic and genomic characterization uncovers novel biology.</title>
        <authorList>
            <person name="Wiegand S."/>
            <person name="Jogler M."/>
            <person name="Boedeker C."/>
            <person name="Pinto D."/>
            <person name="Vollmers J."/>
            <person name="Rivas-Marin E."/>
            <person name="Kohn T."/>
            <person name="Peeters S.H."/>
            <person name="Heuer A."/>
            <person name="Rast P."/>
            <person name="Oberbeckmann S."/>
            <person name="Bunk B."/>
            <person name="Jeske O."/>
            <person name="Meyerdierks A."/>
            <person name="Storesund J.E."/>
            <person name="Kallscheuer N."/>
            <person name="Luecker S."/>
            <person name="Lage O.M."/>
            <person name="Pohl T."/>
            <person name="Merkel B.J."/>
            <person name="Hornburger P."/>
            <person name="Mueller R.-W."/>
            <person name="Bruemmer F."/>
            <person name="Labrenz M."/>
            <person name="Spormann A.M."/>
            <person name="Op den Camp H."/>
            <person name="Overmann J."/>
            <person name="Amann R."/>
            <person name="Jetten M.S.M."/>
            <person name="Mascher T."/>
            <person name="Medema M.H."/>
            <person name="Devos D.P."/>
            <person name="Kaster A.-K."/>
            <person name="Ovreas L."/>
            <person name="Rohde M."/>
            <person name="Galperin M.Y."/>
            <person name="Jogler C."/>
        </authorList>
    </citation>
    <scope>NUCLEOTIDE SEQUENCE [LARGE SCALE GENOMIC DNA]</scope>
    <source>
        <strain evidence="5 6">Pr1d</strain>
    </source>
</reference>
<keyword evidence="2 4" id="KW-0810">Translation regulation</keyword>
<dbReference type="GO" id="GO:0006402">
    <property type="term" value="P:mRNA catabolic process"/>
    <property type="evidence" value="ECO:0007669"/>
    <property type="project" value="InterPro"/>
</dbReference>
<protein>
    <recommendedName>
        <fullName evidence="4">Translational regulator CsrA</fullName>
    </recommendedName>
</protein>
<keyword evidence="3 4" id="KW-0694">RNA-binding</keyword>
<dbReference type="Pfam" id="PF02599">
    <property type="entry name" value="CsrA"/>
    <property type="match status" value="1"/>
</dbReference>
<keyword evidence="4" id="KW-1005">Bacterial flagellum biogenesis</keyword>
<dbReference type="HAMAP" id="MF_00167">
    <property type="entry name" value="CsrA"/>
    <property type="match status" value="1"/>
</dbReference>
<sequence length="78" mass="8305">MKGNSARVLVVSRKVGERILIGDEIAVTVIKVGSGGVRIGIEAPKELPVVREELAIQLQQAEQLAIENARQLAGDSES</sequence>
<comment type="subunit">
    <text evidence="4">Homodimer; the beta-strands of each monomer intercalate to form a hydrophobic core, while the alpha-helices form wings that extend away from the core.</text>
</comment>
<dbReference type="InterPro" id="IPR036107">
    <property type="entry name" value="CsrA_sf"/>
</dbReference>
<evidence type="ECO:0000313" key="5">
    <source>
        <dbReference type="EMBL" id="QEG35354.1"/>
    </source>
</evidence>
<evidence type="ECO:0000256" key="1">
    <source>
        <dbReference type="ARBA" id="ARBA00022490"/>
    </source>
</evidence>
<comment type="similarity">
    <text evidence="4">Belongs to the CsrA/RsmA family.</text>
</comment>
<accession>A0A5B9Q8F7</accession>
<dbReference type="Proteomes" id="UP000323917">
    <property type="component" value="Chromosome"/>
</dbReference>
<keyword evidence="6" id="KW-1185">Reference proteome</keyword>
<dbReference type="GO" id="GO:1902208">
    <property type="term" value="P:regulation of bacterial-type flagellum assembly"/>
    <property type="evidence" value="ECO:0007669"/>
    <property type="project" value="UniProtKB-UniRule"/>
</dbReference>
<dbReference type="SUPFAM" id="SSF117130">
    <property type="entry name" value="CsrA-like"/>
    <property type="match status" value="1"/>
</dbReference>
<dbReference type="EMBL" id="CP042913">
    <property type="protein sequence ID" value="QEG35354.1"/>
    <property type="molecule type" value="Genomic_DNA"/>
</dbReference>
<keyword evidence="4" id="KW-0678">Repressor</keyword>
<dbReference type="GO" id="GO:0005829">
    <property type="term" value="C:cytosol"/>
    <property type="evidence" value="ECO:0007669"/>
    <property type="project" value="TreeGrafter"/>
</dbReference>
<dbReference type="GO" id="GO:0044781">
    <property type="term" value="P:bacterial-type flagellum organization"/>
    <property type="evidence" value="ECO:0007669"/>
    <property type="project" value="UniProtKB-KW"/>
</dbReference>
<dbReference type="AlphaFoldDB" id="A0A5B9Q8F7"/>
<dbReference type="KEGG" id="bgok:Pr1d_26520"/>
<dbReference type="InterPro" id="IPR003751">
    <property type="entry name" value="CsrA"/>
</dbReference>
<evidence type="ECO:0000256" key="3">
    <source>
        <dbReference type="ARBA" id="ARBA00022884"/>
    </source>
</evidence>
<evidence type="ECO:0000313" key="6">
    <source>
        <dbReference type="Proteomes" id="UP000323917"/>
    </source>
</evidence>
<dbReference type="Gene3D" id="2.60.40.4380">
    <property type="entry name" value="Translational regulator CsrA"/>
    <property type="match status" value="1"/>
</dbReference>
<keyword evidence="1 4" id="KW-0963">Cytoplasm</keyword>
<proteinExistence type="inferred from homology"/>
<name>A0A5B9Q8F7_9BACT</name>